<dbReference type="Gene3D" id="3.40.50.1820">
    <property type="entry name" value="alpha/beta hydrolase"/>
    <property type="match status" value="1"/>
</dbReference>
<evidence type="ECO:0000313" key="3">
    <source>
        <dbReference type="Proteomes" id="UP000010411"/>
    </source>
</evidence>
<feature type="region of interest" description="Disordered" evidence="1">
    <location>
        <begin position="29"/>
        <end position="48"/>
    </location>
</feature>
<comment type="caution">
    <text evidence="2">The sequence shown here is derived from an EMBL/GenBank/DDBJ whole genome shotgun (WGS) entry which is preliminary data.</text>
</comment>
<dbReference type="AlphaFoldDB" id="L1KN25"/>
<gene>
    <name evidence="2" type="ORF">STRIP9103_01028</name>
</gene>
<proteinExistence type="predicted"/>
<evidence type="ECO:0000313" key="2">
    <source>
        <dbReference type="EMBL" id="EKX61880.1"/>
    </source>
</evidence>
<evidence type="ECO:0000256" key="1">
    <source>
        <dbReference type="SAM" id="MobiDB-lite"/>
    </source>
</evidence>
<organism evidence="2 3">
    <name type="scientific">Streptomyces ipomoeae 91-03</name>
    <dbReference type="NCBI Taxonomy" id="698759"/>
    <lineage>
        <taxon>Bacteria</taxon>
        <taxon>Bacillati</taxon>
        <taxon>Actinomycetota</taxon>
        <taxon>Actinomycetes</taxon>
        <taxon>Kitasatosporales</taxon>
        <taxon>Streptomycetaceae</taxon>
        <taxon>Streptomyces</taxon>
    </lineage>
</organism>
<dbReference type="SUPFAM" id="SSF53474">
    <property type="entry name" value="alpha/beta-Hydrolases"/>
    <property type="match status" value="1"/>
</dbReference>
<reference evidence="2 3" key="1">
    <citation type="submission" date="2012-11" db="EMBL/GenBank/DDBJ databases">
        <authorList>
            <person name="Huguet-Tapia J.C."/>
            <person name="Durkin A.S."/>
            <person name="Pettis G.S."/>
            <person name="Badger J.H."/>
        </authorList>
    </citation>
    <scope>NUCLEOTIDE SEQUENCE [LARGE SCALE GENOMIC DNA]</scope>
    <source>
        <strain evidence="2 3">91-03</strain>
    </source>
</reference>
<dbReference type="InterPro" id="IPR029058">
    <property type="entry name" value="AB_hydrolase_fold"/>
</dbReference>
<accession>L1KN25</accession>
<dbReference type="RefSeq" id="WP_009331389.1">
    <property type="nucleotide sequence ID" value="NZ_AEJC01000555.1"/>
</dbReference>
<sequence>MSETFVLVTGAWHGGWAWRPVANELRAAGHEVHTRPWPASAPTTTRAA</sequence>
<dbReference type="EMBL" id="AEJC01000555">
    <property type="protein sequence ID" value="EKX61880.1"/>
    <property type="molecule type" value="Genomic_DNA"/>
</dbReference>
<dbReference type="Proteomes" id="UP000010411">
    <property type="component" value="Unassembled WGS sequence"/>
</dbReference>
<protein>
    <submittedName>
        <fullName evidence="2">Esterase EstC domain protein</fullName>
    </submittedName>
</protein>
<dbReference type="PATRIC" id="fig|698759.3.peg.7414"/>
<keyword evidence="3" id="KW-1185">Reference proteome</keyword>
<name>L1KN25_9ACTN</name>